<keyword evidence="3" id="KW-1185">Reference proteome</keyword>
<gene>
    <name evidence="2" type="ORF">FHS39_000996</name>
</gene>
<dbReference type="Proteomes" id="UP000556084">
    <property type="component" value="Unassembled WGS sequence"/>
</dbReference>
<reference evidence="2 3" key="1">
    <citation type="submission" date="2020-08" db="EMBL/GenBank/DDBJ databases">
        <title>Genomic Encyclopedia of Type Strains, Phase III (KMG-III): the genomes of soil and plant-associated and newly described type strains.</title>
        <authorList>
            <person name="Whitman W."/>
        </authorList>
    </citation>
    <scope>NUCLEOTIDE SEQUENCE [LARGE SCALE GENOMIC DNA]</scope>
    <source>
        <strain evidence="2 3">CECT 3266</strain>
    </source>
</reference>
<dbReference type="AlphaFoldDB" id="A0A7W7PIF5"/>
<feature type="domain" description="ABM" evidence="1">
    <location>
        <begin position="14"/>
        <end position="81"/>
    </location>
</feature>
<comment type="caution">
    <text evidence="2">The sequence shown here is derived from an EMBL/GenBank/DDBJ whole genome shotgun (WGS) entry which is preliminary data.</text>
</comment>
<evidence type="ECO:0000313" key="3">
    <source>
        <dbReference type="Proteomes" id="UP000556084"/>
    </source>
</evidence>
<evidence type="ECO:0000313" key="2">
    <source>
        <dbReference type="EMBL" id="MBB4891996.1"/>
    </source>
</evidence>
<dbReference type="InterPro" id="IPR052936">
    <property type="entry name" value="Jasmonate_Hydroxylase-like"/>
</dbReference>
<accession>A0A7W7PIF5</accession>
<keyword evidence="2" id="KW-0503">Monooxygenase</keyword>
<sequence length="114" mass="12601">MTNAKPASLPDPPYYAVVFTAIRTEGDNGYAARASEMLQLASAQPGFLGVDAAEGADGLGVTVSYWRDEESIASWRNHARHAPTRDLGRERWYETFAVHVAKVERAYGFTRPQI</sequence>
<evidence type="ECO:0000259" key="1">
    <source>
        <dbReference type="Pfam" id="PF03992"/>
    </source>
</evidence>
<organism evidence="2 3">
    <name type="scientific">Streptomyces olivoverticillatus</name>
    <dbReference type="NCBI Taxonomy" id="66427"/>
    <lineage>
        <taxon>Bacteria</taxon>
        <taxon>Bacillati</taxon>
        <taxon>Actinomycetota</taxon>
        <taxon>Actinomycetes</taxon>
        <taxon>Kitasatosporales</taxon>
        <taxon>Streptomycetaceae</taxon>
        <taxon>Streptomyces</taxon>
    </lineage>
</organism>
<dbReference type="RefSeq" id="WP_184346483.1">
    <property type="nucleotide sequence ID" value="NZ_JACHJH010000001.1"/>
</dbReference>
<dbReference type="GO" id="GO:0004497">
    <property type="term" value="F:monooxygenase activity"/>
    <property type="evidence" value="ECO:0007669"/>
    <property type="project" value="UniProtKB-KW"/>
</dbReference>
<dbReference type="EMBL" id="JACHJH010000001">
    <property type="protein sequence ID" value="MBB4891996.1"/>
    <property type="molecule type" value="Genomic_DNA"/>
</dbReference>
<protein>
    <submittedName>
        <fullName evidence="2">Heme-degrading monooxygenase HmoA</fullName>
    </submittedName>
</protein>
<keyword evidence="2" id="KW-0560">Oxidoreductase</keyword>
<proteinExistence type="predicted"/>
<dbReference type="Gene3D" id="3.30.70.100">
    <property type="match status" value="1"/>
</dbReference>
<dbReference type="PANTHER" id="PTHR37811:SF2">
    <property type="entry name" value="ABM DOMAIN-CONTAINING PROTEIN"/>
    <property type="match status" value="1"/>
</dbReference>
<name>A0A7W7PIF5_9ACTN</name>
<dbReference type="PANTHER" id="PTHR37811">
    <property type="entry name" value="BLL5343 PROTEIN"/>
    <property type="match status" value="1"/>
</dbReference>
<dbReference type="Pfam" id="PF03992">
    <property type="entry name" value="ABM"/>
    <property type="match status" value="1"/>
</dbReference>
<dbReference type="SUPFAM" id="SSF54909">
    <property type="entry name" value="Dimeric alpha+beta barrel"/>
    <property type="match status" value="1"/>
</dbReference>
<dbReference type="InterPro" id="IPR011008">
    <property type="entry name" value="Dimeric_a/b-barrel"/>
</dbReference>
<dbReference type="InterPro" id="IPR007138">
    <property type="entry name" value="ABM_dom"/>
</dbReference>